<dbReference type="Pfam" id="PF04954">
    <property type="entry name" value="SIP"/>
    <property type="match status" value="1"/>
</dbReference>
<dbReference type="PANTHER" id="PTHR30157:SF0">
    <property type="entry name" value="NADPH-DEPENDENT FERRIC-CHELATE REDUCTASE"/>
    <property type="match status" value="1"/>
</dbReference>
<dbReference type="EMBL" id="JBEZAE010000053">
    <property type="protein sequence ID" value="MEU7075975.1"/>
    <property type="molecule type" value="Genomic_DNA"/>
</dbReference>
<dbReference type="Pfam" id="PF08021">
    <property type="entry name" value="FAD_binding_9"/>
    <property type="match status" value="1"/>
</dbReference>
<dbReference type="CDD" id="cd06193">
    <property type="entry name" value="siderophore_interacting"/>
    <property type="match status" value="1"/>
</dbReference>
<dbReference type="InterPro" id="IPR039261">
    <property type="entry name" value="FNR_nucleotide-bd"/>
</dbReference>
<dbReference type="PANTHER" id="PTHR30157">
    <property type="entry name" value="FERRIC REDUCTASE, NADPH-DEPENDENT"/>
    <property type="match status" value="1"/>
</dbReference>
<sequence>MPSPPPRSASPPLVPVRSARVAQVRQLTPRRRRVVLRTDTPEDVRTGPYADTDAYVRLLLAPEGVTYPEPFDLDHVKATLPGESWPRMRSYTIRHKNPRTAEITLDFALHDRGGPATGWVRRVRPGDTVFYLQPRGTYRPCAGAAHHLLVGDDTSLSAVAAAAEHLPQGVGATVLLEVDSAHEEQLIDAPERADIIWLHRGAHRAGALLTDAVRHLHLPTAGLHAFVHGEAHAVREIRGHLLHDRGVPRDRISASGYWRHTPHS</sequence>
<dbReference type="InterPro" id="IPR017938">
    <property type="entry name" value="Riboflavin_synthase-like_b-brl"/>
</dbReference>
<dbReference type="Proteomes" id="UP001551329">
    <property type="component" value="Unassembled WGS sequence"/>
</dbReference>
<name>A0ABV3CPE2_9ACTN</name>
<dbReference type="InterPro" id="IPR039374">
    <property type="entry name" value="SIP_fam"/>
</dbReference>
<accession>A0ABV3CPE2</accession>
<feature type="region of interest" description="Disordered" evidence="1">
    <location>
        <begin position="1"/>
        <end position="25"/>
    </location>
</feature>
<evidence type="ECO:0000256" key="1">
    <source>
        <dbReference type="SAM" id="MobiDB-lite"/>
    </source>
</evidence>
<dbReference type="InterPro" id="IPR013113">
    <property type="entry name" value="SIP_FAD-bd"/>
</dbReference>
<proteinExistence type="predicted"/>
<comment type="caution">
    <text evidence="3">The sequence shown here is derived from an EMBL/GenBank/DDBJ whole genome shotgun (WGS) entry which is preliminary data.</text>
</comment>
<evidence type="ECO:0000259" key="2">
    <source>
        <dbReference type="PROSITE" id="PS51384"/>
    </source>
</evidence>
<evidence type="ECO:0000313" key="4">
    <source>
        <dbReference type="Proteomes" id="UP001551329"/>
    </source>
</evidence>
<feature type="domain" description="FAD-binding FR-type" evidence="2">
    <location>
        <begin position="14"/>
        <end position="141"/>
    </location>
</feature>
<reference evidence="3 4" key="1">
    <citation type="submission" date="2024-06" db="EMBL/GenBank/DDBJ databases">
        <title>The Natural Products Discovery Center: Release of the First 8490 Sequenced Strains for Exploring Actinobacteria Biosynthetic Diversity.</title>
        <authorList>
            <person name="Kalkreuter E."/>
            <person name="Kautsar S.A."/>
            <person name="Yang D."/>
            <person name="Bader C.D."/>
            <person name="Teijaro C.N."/>
            <person name="Fluegel L."/>
            <person name="Davis C.M."/>
            <person name="Simpson J.R."/>
            <person name="Lauterbach L."/>
            <person name="Steele A.D."/>
            <person name="Gui C."/>
            <person name="Meng S."/>
            <person name="Li G."/>
            <person name="Viehrig K."/>
            <person name="Ye F."/>
            <person name="Su P."/>
            <person name="Kiefer A.F."/>
            <person name="Nichols A."/>
            <person name="Cepeda A.J."/>
            <person name="Yan W."/>
            <person name="Fan B."/>
            <person name="Jiang Y."/>
            <person name="Adhikari A."/>
            <person name="Zheng C.-J."/>
            <person name="Schuster L."/>
            <person name="Cowan T.M."/>
            <person name="Smanski M.J."/>
            <person name="Chevrette M.G."/>
            <person name="De Carvalho L.P.S."/>
            <person name="Shen B."/>
        </authorList>
    </citation>
    <scope>NUCLEOTIDE SEQUENCE [LARGE SCALE GENOMIC DNA]</scope>
    <source>
        <strain evidence="3 4">NPDC045974</strain>
    </source>
</reference>
<protein>
    <submittedName>
        <fullName evidence="3">Siderophore-interacting protein</fullName>
    </submittedName>
</protein>
<dbReference type="InterPro" id="IPR007037">
    <property type="entry name" value="SIP_rossman_dom"/>
</dbReference>
<organism evidence="3 4">
    <name type="scientific">Streptomyces narbonensis</name>
    <dbReference type="NCBI Taxonomy" id="67333"/>
    <lineage>
        <taxon>Bacteria</taxon>
        <taxon>Bacillati</taxon>
        <taxon>Actinomycetota</taxon>
        <taxon>Actinomycetes</taxon>
        <taxon>Kitasatosporales</taxon>
        <taxon>Streptomycetaceae</taxon>
        <taxon>Streptomyces</taxon>
    </lineage>
</organism>
<dbReference type="InterPro" id="IPR017927">
    <property type="entry name" value="FAD-bd_FR_type"/>
</dbReference>
<dbReference type="PROSITE" id="PS51384">
    <property type="entry name" value="FAD_FR"/>
    <property type="match status" value="1"/>
</dbReference>
<gene>
    <name evidence="3" type="ORF">AB0A88_38515</name>
</gene>
<feature type="compositionally biased region" description="Pro residues" evidence="1">
    <location>
        <begin position="1"/>
        <end position="14"/>
    </location>
</feature>
<dbReference type="Gene3D" id="3.40.50.80">
    <property type="entry name" value="Nucleotide-binding domain of ferredoxin-NADP reductase (FNR) module"/>
    <property type="match status" value="1"/>
</dbReference>
<dbReference type="Gene3D" id="2.40.30.10">
    <property type="entry name" value="Translation factors"/>
    <property type="match status" value="1"/>
</dbReference>
<feature type="compositionally biased region" description="Low complexity" evidence="1">
    <location>
        <begin position="15"/>
        <end position="25"/>
    </location>
</feature>
<keyword evidence="4" id="KW-1185">Reference proteome</keyword>
<dbReference type="SUPFAM" id="SSF63380">
    <property type="entry name" value="Riboflavin synthase domain-like"/>
    <property type="match status" value="1"/>
</dbReference>
<evidence type="ECO:0000313" key="3">
    <source>
        <dbReference type="EMBL" id="MEU7075975.1"/>
    </source>
</evidence>
<dbReference type="RefSeq" id="WP_358478481.1">
    <property type="nucleotide sequence ID" value="NZ_JBEZAE010000053.1"/>
</dbReference>